<feature type="non-terminal residue" evidence="1">
    <location>
        <position position="1"/>
    </location>
</feature>
<dbReference type="AlphaFoldDB" id="A0A9P8EU32"/>
<name>A0A9P8EU32_AURME</name>
<organism evidence="1 2">
    <name type="scientific">Aureobasidium melanogenum</name>
    <name type="common">Aureobasidium pullulans var. melanogenum</name>
    <dbReference type="NCBI Taxonomy" id="46634"/>
    <lineage>
        <taxon>Eukaryota</taxon>
        <taxon>Fungi</taxon>
        <taxon>Dikarya</taxon>
        <taxon>Ascomycota</taxon>
        <taxon>Pezizomycotina</taxon>
        <taxon>Dothideomycetes</taxon>
        <taxon>Dothideomycetidae</taxon>
        <taxon>Dothideales</taxon>
        <taxon>Saccotheciaceae</taxon>
        <taxon>Aureobasidium</taxon>
    </lineage>
</organism>
<evidence type="ECO:0000313" key="2">
    <source>
        <dbReference type="Proteomes" id="UP000779574"/>
    </source>
</evidence>
<dbReference type="Proteomes" id="UP000779574">
    <property type="component" value="Unassembled WGS sequence"/>
</dbReference>
<dbReference type="OrthoDB" id="3908986at2759"/>
<accession>A0A9P8EU32</accession>
<dbReference type="EMBL" id="JAHFXF010000042">
    <property type="protein sequence ID" value="KAG9699004.1"/>
    <property type="molecule type" value="Genomic_DNA"/>
</dbReference>
<reference evidence="1" key="2">
    <citation type="submission" date="2021-08" db="EMBL/GenBank/DDBJ databases">
        <authorList>
            <person name="Gostincar C."/>
            <person name="Sun X."/>
            <person name="Song Z."/>
            <person name="Gunde-Cimerman N."/>
        </authorList>
    </citation>
    <scope>NUCLEOTIDE SEQUENCE</scope>
    <source>
        <strain evidence="1">EXF-9911</strain>
    </source>
</reference>
<gene>
    <name evidence="1" type="ORF">KCU76_g1852</name>
</gene>
<evidence type="ECO:0000313" key="1">
    <source>
        <dbReference type="EMBL" id="KAG9699004.1"/>
    </source>
</evidence>
<sequence>MHLLAFGFFPLSLIMRDASHYDHVMQFDVTDRSFDIPRDMRGHFCLMALTAVMTRKDYGELTNRMGLLEARQIFNSDRTVNSLMLCLKREVLSKLNKLVDNWNVYINLCEIDMNLKMTNGDMTIEEASQRRDNNELHADRLRDLYVWARREWAKELRSHAIILTWQRAILNTTAGTT</sequence>
<reference evidence="1" key="1">
    <citation type="journal article" date="2021" name="J Fungi (Basel)">
        <title>Virulence traits and population genomics of the black yeast Aureobasidium melanogenum.</title>
        <authorList>
            <person name="Cernosa A."/>
            <person name="Sun X."/>
            <person name="Gostincar C."/>
            <person name="Fang C."/>
            <person name="Gunde-Cimerman N."/>
            <person name="Song Z."/>
        </authorList>
    </citation>
    <scope>NUCLEOTIDE SEQUENCE</scope>
    <source>
        <strain evidence="1">EXF-9911</strain>
    </source>
</reference>
<protein>
    <submittedName>
        <fullName evidence="1">Uncharacterized protein</fullName>
    </submittedName>
</protein>
<comment type="caution">
    <text evidence="1">The sequence shown here is derived from an EMBL/GenBank/DDBJ whole genome shotgun (WGS) entry which is preliminary data.</text>
</comment>
<proteinExistence type="predicted"/>